<evidence type="ECO:0000313" key="7">
    <source>
        <dbReference type="Proteomes" id="UP000679779"/>
    </source>
</evidence>
<organism evidence="6 7">
    <name type="scientific">Paenibacillus albilobatus</name>
    <dbReference type="NCBI Taxonomy" id="2716884"/>
    <lineage>
        <taxon>Bacteria</taxon>
        <taxon>Bacillati</taxon>
        <taxon>Bacillota</taxon>
        <taxon>Bacilli</taxon>
        <taxon>Bacillales</taxon>
        <taxon>Paenibacillaceae</taxon>
        <taxon>Paenibacillus</taxon>
    </lineage>
</organism>
<evidence type="ECO:0000256" key="2">
    <source>
        <dbReference type="ARBA" id="ARBA00006739"/>
    </source>
</evidence>
<dbReference type="InterPro" id="IPR001173">
    <property type="entry name" value="Glyco_trans_2-like"/>
</dbReference>
<evidence type="ECO:0000313" key="6">
    <source>
        <dbReference type="EMBL" id="GIO32509.1"/>
    </source>
</evidence>
<evidence type="ECO:0000256" key="3">
    <source>
        <dbReference type="ARBA" id="ARBA00022676"/>
    </source>
</evidence>
<dbReference type="PANTHER" id="PTHR43179:SF12">
    <property type="entry name" value="GALACTOFURANOSYLTRANSFERASE GLFT2"/>
    <property type="match status" value="1"/>
</dbReference>
<dbReference type="AlphaFoldDB" id="A0A919XH31"/>
<feature type="domain" description="Glycosyltransferase 2-like" evidence="5">
    <location>
        <begin position="5"/>
        <end position="172"/>
    </location>
</feature>
<evidence type="ECO:0000256" key="4">
    <source>
        <dbReference type="ARBA" id="ARBA00022679"/>
    </source>
</evidence>
<comment type="similarity">
    <text evidence="2">Belongs to the glycosyltransferase 2 family.</text>
</comment>
<gene>
    <name evidence="6" type="ORF">J2TS6_36500</name>
</gene>
<dbReference type="EMBL" id="BORQ01000004">
    <property type="protein sequence ID" value="GIO32509.1"/>
    <property type="molecule type" value="Genomic_DNA"/>
</dbReference>
<comment type="pathway">
    <text evidence="1">Cell wall biogenesis; cell wall polysaccharide biosynthesis.</text>
</comment>
<keyword evidence="3" id="KW-0328">Glycosyltransferase</keyword>
<reference evidence="6" key="1">
    <citation type="submission" date="2021-03" db="EMBL/GenBank/DDBJ databases">
        <title>Antimicrobial resistance genes in bacteria isolated from Japanese honey, and their potential for conferring macrolide and lincosamide resistance in the American foulbrood pathogen Paenibacillus larvae.</title>
        <authorList>
            <person name="Okamoto M."/>
            <person name="Kumagai M."/>
            <person name="Kanamori H."/>
            <person name="Takamatsu D."/>
        </authorList>
    </citation>
    <scope>NUCLEOTIDE SEQUENCE</scope>
    <source>
        <strain evidence="6">J2TS6</strain>
    </source>
</reference>
<dbReference type="Pfam" id="PF00535">
    <property type="entry name" value="Glycos_transf_2"/>
    <property type="match status" value="1"/>
</dbReference>
<evidence type="ECO:0000259" key="5">
    <source>
        <dbReference type="Pfam" id="PF00535"/>
    </source>
</evidence>
<proteinExistence type="inferred from homology"/>
<dbReference type="RefSeq" id="WP_160039331.1">
    <property type="nucleotide sequence ID" value="NZ_BORQ01000004.1"/>
</dbReference>
<comment type="caution">
    <text evidence="6">The sequence shown here is derived from an EMBL/GenBank/DDBJ whole genome shotgun (WGS) entry which is preliminary data.</text>
</comment>
<name>A0A919XH31_9BACL</name>
<dbReference type="InterPro" id="IPR029044">
    <property type="entry name" value="Nucleotide-diphossugar_trans"/>
</dbReference>
<dbReference type="Proteomes" id="UP000679779">
    <property type="component" value="Unassembled WGS sequence"/>
</dbReference>
<protein>
    <submittedName>
        <fullName evidence="6">Glycosyl transferase</fullName>
    </submittedName>
</protein>
<keyword evidence="7" id="KW-1185">Reference proteome</keyword>
<dbReference type="GO" id="GO:0016757">
    <property type="term" value="F:glycosyltransferase activity"/>
    <property type="evidence" value="ECO:0007669"/>
    <property type="project" value="UniProtKB-KW"/>
</dbReference>
<accession>A0A919XH31</accession>
<dbReference type="PANTHER" id="PTHR43179">
    <property type="entry name" value="RHAMNOSYLTRANSFERASE WBBL"/>
    <property type="match status" value="1"/>
</dbReference>
<dbReference type="Gene3D" id="3.90.550.10">
    <property type="entry name" value="Spore Coat Polysaccharide Biosynthesis Protein SpsA, Chain A"/>
    <property type="match status" value="1"/>
</dbReference>
<evidence type="ECO:0000256" key="1">
    <source>
        <dbReference type="ARBA" id="ARBA00004776"/>
    </source>
</evidence>
<dbReference type="SUPFAM" id="SSF53448">
    <property type="entry name" value="Nucleotide-diphospho-sugar transferases"/>
    <property type="match status" value="1"/>
</dbReference>
<dbReference type="CDD" id="cd04186">
    <property type="entry name" value="GT_2_like_c"/>
    <property type="match status" value="1"/>
</dbReference>
<sequence length="289" mass="32555">MPLTSIVMLTRNGLNLTRRCVDSLKCHTEGPLEWIAVDNGSDDGTLEFWHSMDNVKLIANEDNRGFAAGTNQGMMEASGDYILLLNNDTVVTPHWLSSLYAALFRDPNIGIVGPVSNHVAPIQRVPFEEWPAPENLEAYAAKRQKEWAGSGFYAHKLIGFCMLFHRSLLDRIGGFDERFFPGNYEDDDFSIRTRISGKRLWVAQDVFIHHEGQGTFASNRLDYKRFSLANAEKFRDKWSTGLSAPEMDCLGYNPSDIVAREPFFIPEKHFVPLGGSTAFKTKITDPTES</sequence>
<keyword evidence="4 6" id="KW-0808">Transferase</keyword>